<evidence type="ECO:0000256" key="1">
    <source>
        <dbReference type="SAM" id="MobiDB-lite"/>
    </source>
</evidence>
<name>A0A6J7USQ6_9ZZZZ</name>
<feature type="region of interest" description="Disordered" evidence="1">
    <location>
        <begin position="1"/>
        <end position="21"/>
    </location>
</feature>
<evidence type="ECO:0000313" key="2">
    <source>
        <dbReference type="EMBL" id="CAB5068959.1"/>
    </source>
</evidence>
<organism evidence="2">
    <name type="scientific">freshwater metagenome</name>
    <dbReference type="NCBI Taxonomy" id="449393"/>
    <lineage>
        <taxon>unclassified sequences</taxon>
        <taxon>metagenomes</taxon>
        <taxon>ecological metagenomes</taxon>
    </lineage>
</organism>
<dbReference type="EMBL" id="CAFBQW010000251">
    <property type="protein sequence ID" value="CAB5068959.1"/>
    <property type="molecule type" value="Genomic_DNA"/>
</dbReference>
<dbReference type="AlphaFoldDB" id="A0A6J7USQ6"/>
<reference evidence="2" key="1">
    <citation type="submission" date="2020-05" db="EMBL/GenBank/DDBJ databases">
        <authorList>
            <person name="Chiriac C."/>
            <person name="Salcher M."/>
            <person name="Ghai R."/>
            <person name="Kavagutti S V."/>
        </authorList>
    </citation>
    <scope>NUCLEOTIDE SEQUENCE</scope>
</reference>
<gene>
    <name evidence="2" type="ORF">UFOPK4354_01733</name>
</gene>
<protein>
    <submittedName>
        <fullName evidence="2">Unannotated protein</fullName>
    </submittedName>
</protein>
<accession>A0A6J7USQ6</accession>
<proteinExistence type="predicted"/>
<feature type="compositionally biased region" description="Low complexity" evidence="1">
    <location>
        <begin position="10"/>
        <end position="21"/>
    </location>
</feature>
<sequence>MTTTEHSHQHNPQHSQQHNQPDWTSQVLAWFATDAAARFCRQLASRDSDIEGAEILSTAFLAVSNRAQPLHLPLSSGHLVKTEEQWTLELGRTQLSFARKTLGRHKQHDRQLHDRLRDRGPIRIDRGAGCTRPVNDPADIAFGGGMWDIYLELHAHLATTTSRTQSEALSAAITLCTLIVNEGDSSNPDVDPSNFEQQWQHDVRAAAFAARPALYCESPLPAATRQAIRQIMNRARNILRDAFATQEVR</sequence>